<name>A0A7I7KRL6_9MYCO</name>
<dbReference type="RefSeq" id="WP_163774861.1">
    <property type="nucleotide sequence ID" value="NZ_AP022569.1"/>
</dbReference>
<evidence type="ECO:0000313" key="1">
    <source>
        <dbReference type="EMBL" id="BBX44404.1"/>
    </source>
</evidence>
<sequence>MHTTLMHGEVSVDVHHLGGAVKLWCSTAHHHIGHLRQKSNSTVIEYWPREGAKQPWPPRDEWGSVRWWAVRCPDGCPHEFGGPVDIILRIVNEVGGDPTRTEGEYTLIRGNA</sequence>
<dbReference type="EMBL" id="AP022569">
    <property type="protein sequence ID" value="BBX44404.1"/>
    <property type="molecule type" value="Genomic_DNA"/>
</dbReference>
<gene>
    <name evidence="1" type="ORF">MCOO_04190</name>
</gene>
<evidence type="ECO:0000313" key="2">
    <source>
        <dbReference type="Proteomes" id="UP000465866"/>
    </source>
</evidence>
<dbReference type="Proteomes" id="UP000465866">
    <property type="component" value="Chromosome"/>
</dbReference>
<reference evidence="1 2" key="1">
    <citation type="journal article" date="2019" name="Emerg. Microbes Infect.">
        <title>Comprehensive subspecies identification of 175 nontuberculous mycobacteria species based on 7547 genomic profiles.</title>
        <authorList>
            <person name="Matsumoto Y."/>
            <person name="Kinjo T."/>
            <person name="Motooka D."/>
            <person name="Nabeya D."/>
            <person name="Jung N."/>
            <person name="Uechi K."/>
            <person name="Horii T."/>
            <person name="Iida T."/>
            <person name="Fujita J."/>
            <person name="Nakamura S."/>
        </authorList>
    </citation>
    <scope>NUCLEOTIDE SEQUENCE [LARGE SCALE GENOMIC DNA]</scope>
    <source>
        <strain evidence="1 2">JCM 12404</strain>
    </source>
</reference>
<dbReference type="AlphaFoldDB" id="A0A7I7KRL6"/>
<keyword evidence="2" id="KW-1185">Reference proteome</keyword>
<dbReference type="KEGG" id="mcoo:MCOO_04190"/>
<organism evidence="1 2">
    <name type="scientific">Mycobacterium cookii</name>
    <dbReference type="NCBI Taxonomy" id="1775"/>
    <lineage>
        <taxon>Bacteria</taxon>
        <taxon>Bacillati</taxon>
        <taxon>Actinomycetota</taxon>
        <taxon>Actinomycetes</taxon>
        <taxon>Mycobacteriales</taxon>
        <taxon>Mycobacteriaceae</taxon>
        <taxon>Mycobacterium</taxon>
    </lineage>
</organism>
<accession>A0A7I7KRL6</accession>
<protein>
    <submittedName>
        <fullName evidence="1">Uncharacterized protein</fullName>
    </submittedName>
</protein>
<proteinExistence type="predicted"/>